<reference evidence="1 2" key="1">
    <citation type="submission" date="2020-08" db="EMBL/GenBank/DDBJ databases">
        <title>Novel species isolated from subtropical streams in China.</title>
        <authorList>
            <person name="Lu H."/>
        </authorList>
    </citation>
    <scope>NUCLEOTIDE SEQUENCE [LARGE SCALE GENOMIC DNA]</scope>
    <source>
        <strain evidence="1 2">NL8W</strain>
    </source>
</reference>
<name>A0ABR6Z9C1_9BURK</name>
<dbReference type="Proteomes" id="UP000646911">
    <property type="component" value="Unassembled WGS sequence"/>
</dbReference>
<dbReference type="EMBL" id="JACOFX010000004">
    <property type="protein sequence ID" value="MBC3907906.1"/>
    <property type="molecule type" value="Genomic_DNA"/>
</dbReference>
<organism evidence="1 2">
    <name type="scientific">Undibacterium umbellatum</name>
    <dbReference type="NCBI Taxonomy" id="2762300"/>
    <lineage>
        <taxon>Bacteria</taxon>
        <taxon>Pseudomonadati</taxon>
        <taxon>Pseudomonadota</taxon>
        <taxon>Betaproteobacteria</taxon>
        <taxon>Burkholderiales</taxon>
        <taxon>Oxalobacteraceae</taxon>
        <taxon>Undibacterium</taxon>
    </lineage>
</organism>
<evidence type="ECO:0000313" key="2">
    <source>
        <dbReference type="Proteomes" id="UP000646911"/>
    </source>
</evidence>
<accession>A0ABR6Z9C1</accession>
<sequence length="90" mass="10624">METADRKYAITIIMSGAEVKLFRHFLARWTDVSNPSVFDWIAFSFLQLRIFFTCQKLFLLAPLYDPELLENIEFLELENKLVQVVFHPVV</sequence>
<protein>
    <submittedName>
        <fullName evidence="1">Uncharacterized protein</fullName>
    </submittedName>
</protein>
<proteinExistence type="predicted"/>
<keyword evidence="2" id="KW-1185">Reference proteome</keyword>
<comment type="caution">
    <text evidence="1">The sequence shown here is derived from an EMBL/GenBank/DDBJ whole genome shotgun (WGS) entry which is preliminary data.</text>
</comment>
<evidence type="ECO:0000313" key="1">
    <source>
        <dbReference type="EMBL" id="MBC3907906.1"/>
    </source>
</evidence>
<gene>
    <name evidence="1" type="ORF">H8L47_10035</name>
</gene>